<dbReference type="AlphaFoldDB" id="A0A811VIA7"/>
<keyword evidence="6" id="KW-0547">Nucleotide-binding</keyword>
<evidence type="ECO:0000256" key="4">
    <source>
        <dbReference type="ARBA" id="ARBA00022722"/>
    </source>
</evidence>
<reference evidence="19" key="1">
    <citation type="submission" date="2020-11" db="EMBL/GenBank/DDBJ databases">
        <authorList>
            <person name="Whitehead M."/>
        </authorList>
    </citation>
    <scope>NUCLEOTIDE SEQUENCE</scope>
    <source>
        <strain evidence="19">EGII</strain>
    </source>
</reference>
<evidence type="ECO:0000256" key="14">
    <source>
        <dbReference type="ARBA" id="ARBA00022932"/>
    </source>
</evidence>
<evidence type="ECO:0000259" key="18">
    <source>
        <dbReference type="PROSITE" id="PS50994"/>
    </source>
</evidence>
<evidence type="ECO:0000256" key="16">
    <source>
        <dbReference type="ARBA" id="ARBA00023172"/>
    </source>
</evidence>
<dbReference type="Pfam" id="PF13976">
    <property type="entry name" value="gag_pre-integrs"/>
    <property type="match status" value="1"/>
</dbReference>
<keyword evidence="3" id="KW-0645">Protease</keyword>
<dbReference type="InterPro" id="IPR057670">
    <property type="entry name" value="SH3_retrovirus"/>
</dbReference>
<accession>A0A811VIA7</accession>
<keyword evidence="16" id="KW-0233">DNA recombination</keyword>
<dbReference type="SUPFAM" id="SSF56672">
    <property type="entry name" value="DNA/RNA polymerases"/>
    <property type="match status" value="1"/>
</dbReference>
<feature type="domain" description="Integrase catalytic" evidence="18">
    <location>
        <begin position="195"/>
        <end position="373"/>
    </location>
</feature>
<keyword evidence="12" id="KW-0229">DNA integration</keyword>
<dbReference type="GO" id="GO:0003887">
    <property type="term" value="F:DNA-directed DNA polymerase activity"/>
    <property type="evidence" value="ECO:0007669"/>
    <property type="project" value="UniProtKB-KW"/>
</dbReference>
<dbReference type="Pfam" id="PF22936">
    <property type="entry name" value="Pol_BBD"/>
    <property type="match status" value="1"/>
</dbReference>
<dbReference type="GO" id="GO:0005524">
    <property type="term" value="F:ATP binding"/>
    <property type="evidence" value="ECO:0007669"/>
    <property type="project" value="UniProtKB-KW"/>
</dbReference>
<keyword evidence="14" id="KW-0239">DNA-directed DNA polymerase</keyword>
<dbReference type="InterPro" id="IPR013103">
    <property type="entry name" value="RVT_2"/>
</dbReference>
<evidence type="ECO:0000313" key="19">
    <source>
        <dbReference type="EMBL" id="CAD7013852.1"/>
    </source>
</evidence>
<comment type="function">
    <text evidence="1">The aspartyl protease (PR) mediates the proteolytic cleavages of the Gag and Gag-Pol polyproteins after assembly of the VLP.</text>
</comment>
<evidence type="ECO:0000256" key="5">
    <source>
        <dbReference type="ARBA" id="ARBA00022723"/>
    </source>
</evidence>
<dbReference type="Proteomes" id="UP000606786">
    <property type="component" value="Unassembled WGS sequence"/>
</dbReference>
<dbReference type="EMBL" id="CAJHJT010000056">
    <property type="protein sequence ID" value="CAD7013852.1"/>
    <property type="molecule type" value="Genomic_DNA"/>
</dbReference>
<dbReference type="GO" id="GO:0042575">
    <property type="term" value="C:DNA polymerase complex"/>
    <property type="evidence" value="ECO:0007669"/>
    <property type="project" value="UniProtKB-ARBA"/>
</dbReference>
<dbReference type="CDD" id="cd09272">
    <property type="entry name" value="RNase_HI_RT_Ty1"/>
    <property type="match status" value="1"/>
</dbReference>
<organism evidence="19 20">
    <name type="scientific">Ceratitis capitata</name>
    <name type="common">Mediterranean fruit fly</name>
    <name type="synonym">Tephritis capitata</name>
    <dbReference type="NCBI Taxonomy" id="7213"/>
    <lineage>
        <taxon>Eukaryota</taxon>
        <taxon>Metazoa</taxon>
        <taxon>Ecdysozoa</taxon>
        <taxon>Arthropoda</taxon>
        <taxon>Hexapoda</taxon>
        <taxon>Insecta</taxon>
        <taxon>Pterygota</taxon>
        <taxon>Neoptera</taxon>
        <taxon>Endopterygota</taxon>
        <taxon>Diptera</taxon>
        <taxon>Brachycera</taxon>
        <taxon>Muscomorpha</taxon>
        <taxon>Tephritoidea</taxon>
        <taxon>Tephritidae</taxon>
        <taxon>Ceratitis</taxon>
        <taxon>Ceratitis</taxon>
    </lineage>
</organism>
<keyword evidence="5" id="KW-0479">Metal-binding</keyword>
<evidence type="ECO:0000256" key="17">
    <source>
        <dbReference type="ARBA" id="ARBA00023268"/>
    </source>
</evidence>
<dbReference type="InterPro" id="IPR001584">
    <property type="entry name" value="Integrase_cat-core"/>
</dbReference>
<dbReference type="GO" id="GO:0006310">
    <property type="term" value="P:DNA recombination"/>
    <property type="evidence" value="ECO:0007669"/>
    <property type="project" value="UniProtKB-KW"/>
</dbReference>
<dbReference type="PANTHER" id="PTHR42648:SF11">
    <property type="entry name" value="TRANSPOSON TY4-P GAG-POL POLYPROTEIN"/>
    <property type="match status" value="1"/>
</dbReference>
<evidence type="ECO:0000256" key="15">
    <source>
        <dbReference type="ARBA" id="ARBA00023113"/>
    </source>
</evidence>
<evidence type="ECO:0000256" key="9">
    <source>
        <dbReference type="ARBA" id="ARBA00022801"/>
    </source>
</evidence>
<keyword evidence="4" id="KW-0540">Nuclease</keyword>
<keyword evidence="9" id="KW-0378">Hydrolase</keyword>
<dbReference type="Pfam" id="PF00665">
    <property type="entry name" value="rve"/>
    <property type="match status" value="1"/>
</dbReference>
<dbReference type="GO" id="GO:0046872">
    <property type="term" value="F:metal ion binding"/>
    <property type="evidence" value="ECO:0007669"/>
    <property type="project" value="UniProtKB-KW"/>
</dbReference>
<dbReference type="PROSITE" id="PS50994">
    <property type="entry name" value="INTEGRASE"/>
    <property type="match status" value="1"/>
</dbReference>
<evidence type="ECO:0000256" key="1">
    <source>
        <dbReference type="ARBA" id="ARBA00002180"/>
    </source>
</evidence>
<keyword evidence="13" id="KW-0695">RNA-directed DNA polymerase</keyword>
<comment type="caution">
    <text evidence="19">The sequence shown here is derived from an EMBL/GenBank/DDBJ whole genome shotgun (WGS) entry which is preliminary data.</text>
</comment>
<proteinExistence type="predicted"/>
<evidence type="ECO:0000256" key="2">
    <source>
        <dbReference type="ARBA" id="ARBA00022612"/>
    </source>
</evidence>
<dbReference type="GO" id="GO:0015074">
    <property type="term" value="P:DNA integration"/>
    <property type="evidence" value="ECO:0007669"/>
    <property type="project" value="UniProtKB-KW"/>
</dbReference>
<dbReference type="GO" id="GO:0004190">
    <property type="term" value="F:aspartic-type endopeptidase activity"/>
    <property type="evidence" value="ECO:0007669"/>
    <property type="project" value="UniProtKB-KW"/>
</dbReference>
<keyword evidence="8" id="KW-0255">Endonuclease</keyword>
<evidence type="ECO:0000313" key="20">
    <source>
        <dbReference type="Proteomes" id="UP000606786"/>
    </source>
</evidence>
<sequence length="1052" mass="120164">MYGEQKSFTMLAAATNASILNSPSWCVDSGATAHMCSDRNVFTKFEERKERITLAGGNYMYAEGIGEIEFKSRYGDLLLKDVLYIPEMGGNFISVSKAVQRGFYVKFTNANALIYDNDGKVVLKAAHSGGLFVVMNENAKCFNANTNECEKWHARFGHLSYGSLQQLVSHNMVHGIENVKFSKEIKCTVCMKSKIHTQPFPQKAAVRSKELLDLIHTDVCGPFRTLSLGGAKYFVTFIDDKSRRVFIYFIRSKDEVYDKFVTFKNMVERQTGRKIKAVRSDNGLEFVNKNFDDLFKHCGIKRQLTVPYTPQQNGVSERMNRTIVEMMRAMLIQANASDMLWAEAVATAAYIRNRAPTKALDGMTPYEIWTGRKPTVKHLRVFGSTAVCLDKTQSNKLKAKGKEFKMVGYSLTSKAYRLYDPEYRRVIEARDVMFAELSKSEENSSMDSTIILPQTFTLENSLKEYNNNNNNIIDNENSGDREDDETECDDEYVDADAGTEEEQEMRFGRGRPTYIRSGMRGRPKKVRNVLNAIHTTKSITIPNTLTEALQSEHAKEWTDAMNKEYKSLIDKETWKLESLPERQRAIGCRWVFDVKRNDNGTVERFKCRLVAKGCSQQYGVNYSDTYSPVIRHSTIRLILALAVEWKLFVHQMDVCTAYLNSELRDVVYMKQPEVFIDENHADKVLRLNKAIYGLKQSGKEWNATLDNVLKSIGYEPCVSEPCLYKRKVKHDISLIAVYVDDLIIACKSESELHEVKSKISSSFKCVDKGKLHYFLGIKVEREGDLGAFHMSQSQYIKDILQRHGMTQCRSAATPLDKSFVVDCNNDTCRRAEQLKYQSLIGELMYLALCTRPDIMHSVCKLAQLNSDPHVEHEAGLKHILRYLASTTELKLCYRESGKSIVGFTDADWGNDLTDRKSFSGYAFFLGGSAISWQSKKQRTVALSSTEAEYIALAEGVKESLFLRNLLEEIGYEQQKQTTIYSDNLSAQHLSMNQLFHGRSKHIDIRYHFIRDKIKNKEIDVRYINTNKMIADILTKNLCKTKHMKFTESLGLK</sequence>
<dbReference type="PANTHER" id="PTHR42648">
    <property type="entry name" value="TRANSPOSASE, PUTATIVE-RELATED"/>
    <property type="match status" value="1"/>
</dbReference>
<evidence type="ECO:0000256" key="13">
    <source>
        <dbReference type="ARBA" id="ARBA00022918"/>
    </source>
</evidence>
<dbReference type="GO" id="GO:0006508">
    <property type="term" value="P:proteolysis"/>
    <property type="evidence" value="ECO:0007669"/>
    <property type="project" value="UniProtKB-KW"/>
</dbReference>
<dbReference type="SUPFAM" id="SSF53098">
    <property type="entry name" value="Ribonuclease H-like"/>
    <property type="match status" value="1"/>
</dbReference>
<dbReference type="InterPro" id="IPR012337">
    <property type="entry name" value="RNaseH-like_sf"/>
</dbReference>
<evidence type="ECO:0000256" key="12">
    <source>
        <dbReference type="ARBA" id="ARBA00022908"/>
    </source>
</evidence>
<dbReference type="Pfam" id="PF07727">
    <property type="entry name" value="RVT_2"/>
    <property type="match status" value="1"/>
</dbReference>
<dbReference type="Gene3D" id="3.30.420.10">
    <property type="entry name" value="Ribonuclease H-like superfamily/Ribonuclease H"/>
    <property type="match status" value="1"/>
</dbReference>
<dbReference type="InterPro" id="IPR039537">
    <property type="entry name" value="Retrotran_Ty1/copia-like"/>
</dbReference>
<dbReference type="Pfam" id="PF25597">
    <property type="entry name" value="SH3_retrovirus"/>
    <property type="match status" value="1"/>
</dbReference>
<evidence type="ECO:0000256" key="8">
    <source>
        <dbReference type="ARBA" id="ARBA00022759"/>
    </source>
</evidence>
<keyword evidence="20" id="KW-1185">Reference proteome</keyword>
<dbReference type="GO" id="GO:0004519">
    <property type="term" value="F:endonuclease activity"/>
    <property type="evidence" value="ECO:0007669"/>
    <property type="project" value="UniProtKB-KW"/>
</dbReference>
<dbReference type="GO" id="GO:0003676">
    <property type="term" value="F:nucleic acid binding"/>
    <property type="evidence" value="ECO:0007669"/>
    <property type="project" value="InterPro"/>
</dbReference>
<dbReference type="InterPro" id="IPR054722">
    <property type="entry name" value="PolX-like_BBD"/>
</dbReference>
<gene>
    <name evidence="19" type="ORF">CCAP1982_LOCUS21871</name>
</gene>
<evidence type="ECO:0000256" key="7">
    <source>
        <dbReference type="ARBA" id="ARBA00022750"/>
    </source>
</evidence>
<dbReference type="InterPro" id="IPR036397">
    <property type="entry name" value="RNaseH_sf"/>
</dbReference>
<keyword evidence="2" id="KW-1188">Viral release from host cell</keyword>
<protein>
    <submittedName>
        <fullName evidence="19">(Mediterranean fruit fly) hypothetical protein</fullName>
    </submittedName>
</protein>
<keyword evidence="15" id="KW-0917">Virion maturation</keyword>
<dbReference type="InterPro" id="IPR043502">
    <property type="entry name" value="DNA/RNA_pol_sf"/>
</dbReference>
<keyword evidence="17" id="KW-0511">Multifunctional enzyme</keyword>
<keyword evidence="10" id="KW-0067">ATP-binding</keyword>
<dbReference type="InterPro" id="IPR025724">
    <property type="entry name" value="GAG-pre-integrase_dom"/>
</dbReference>
<keyword evidence="14" id="KW-0808">Transferase</keyword>
<keyword evidence="14" id="KW-0548">Nucleotidyltransferase</keyword>
<dbReference type="GO" id="GO:0003964">
    <property type="term" value="F:RNA-directed DNA polymerase activity"/>
    <property type="evidence" value="ECO:0007669"/>
    <property type="project" value="UniProtKB-KW"/>
</dbReference>
<evidence type="ECO:0000256" key="3">
    <source>
        <dbReference type="ARBA" id="ARBA00022670"/>
    </source>
</evidence>
<keyword evidence="7" id="KW-0064">Aspartyl protease</keyword>
<evidence type="ECO:0000256" key="11">
    <source>
        <dbReference type="ARBA" id="ARBA00022842"/>
    </source>
</evidence>
<name>A0A811VIA7_CERCA</name>
<evidence type="ECO:0000256" key="6">
    <source>
        <dbReference type="ARBA" id="ARBA00022741"/>
    </source>
</evidence>
<evidence type="ECO:0000256" key="10">
    <source>
        <dbReference type="ARBA" id="ARBA00022840"/>
    </source>
</evidence>
<keyword evidence="11" id="KW-0460">Magnesium</keyword>